<feature type="region of interest" description="Disordered" evidence="1">
    <location>
        <begin position="1"/>
        <end position="36"/>
    </location>
</feature>
<name>A0A7S4K213_9STRA</name>
<sequence>MRSGCGRSTNPRPTKDGPSSPRRLDAGGERRSMDTGRTIAEAAEAMIGLDLWFEIRSNLQKITSALRLAALPLIGTFDPKVHARLDMEPFFAFLPYDVLHARRSGHI</sequence>
<reference evidence="2" key="1">
    <citation type="submission" date="2021-01" db="EMBL/GenBank/DDBJ databases">
        <authorList>
            <person name="Corre E."/>
            <person name="Pelletier E."/>
            <person name="Niang G."/>
            <person name="Scheremetjew M."/>
            <person name="Finn R."/>
            <person name="Kale V."/>
            <person name="Holt S."/>
            <person name="Cochrane G."/>
            <person name="Meng A."/>
            <person name="Brown T."/>
            <person name="Cohen L."/>
        </authorList>
    </citation>
    <scope>NUCLEOTIDE SEQUENCE</scope>
    <source>
        <strain evidence="2">Isolate 1302-5</strain>
    </source>
</reference>
<organism evidence="2">
    <name type="scientific">Odontella aurita</name>
    <dbReference type="NCBI Taxonomy" id="265563"/>
    <lineage>
        <taxon>Eukaryota</taxon>
        <taxon>Sar</taxon>
        <taxon>Stramenopiles</taxon>
        <taxon>Ochrophyta</taxon>
        <taxon>Bacillariophyta</taxon>
        <taxon>Mediophyceae</taxon>
        <taxon>Biddulphiophycidae</taxon>
        <taxon>Eupodiscales</taxon>
        <taxon>Odontellaceae</taxon>
        <taxon>Odontella</taxon>
    </lineage>
</organism>
<evidence type="ECO:0000256" key="1">
    <source>
        <dbReference type="SAM" id="MobiDB-lite"/>
    </source>
</evidence>
<dbReference type="EMBL" id="HBKQ01054264">
    <property type="protein sequence ID" value="CAE2280333.1"/>
    <property type="molecule type" value="Transcribed_RNA"/>
</dbReference>
<accession>A0A7S4K213</accession>
<gene>
    <name evidence="2" type="ORF">OAUR00152_LOCUS37264</name>
</gene>
<proteinExistence type="predicted"/>
<evidence type="ECO:0000313" key="2">
    <source>
        <dbReference type="EMBL" id="CAE2280333.1"/>
    </source>
</evidence>
<feature type="compositionally biased region" description="Polar residues" evidence="1">
    <location>
        <begin position="1"/>
        <end position="12"/>
    </location>
</feature>
<feature type="compositionally biased region" description="Basic and acidic residues" evidence="1">
    <location>
        <begin position="22"/>
        <end position="34"/>
    </location>
</feature>
<dbReference type="AlphaFoldDB" id="A0A7S4K213"/>
<protein>
    <submittedName>
        <fullName evidence="2">Uncharacterized protein</fullName>
    </submittedName>
</protein>